<keyword evidence="3" id="KW-1185">Reference proteome</keyword>
<dbReference type="InterPro" id="IPR007534">
    <property type="entry name" value="LuxE"/>
</dbReference>
<evidence type="ECO:0000313" key="3">
    <source>
        <dbReference type="Proteomes" id="UP000812277"/>
    </source>
</evidence>
<proteinExistence type="predicted"/>
<dbReference type="Pfam" id="PF04443">
    <property type="entry name" value="LuxE"/>
    <property type="match status" value="1"/>
</dbReference>
<comment type="caution">
    <text evidence="2">The sequence shown here is derived from an EMBL/GenBank/DDBJ whole genome shotgun (WGS) entry which is preliminary data.</text>
</comment>
<dbReference type="Proteomes" id="UP000812277">
    <property type="component" value="Unassembled WGS sequence"/>
</dbReference>
<organism evidence="2 3">
    <name type="scientific">Paenibacillus oenotherae</name>
    <dbReference type="NCBI Taxonomy" id="1435645"/>
    <lineage>
        <taxon>Bacteria</taxon>
        <taxon>Bacillati</taxon>
        <taxon>Bacillota</taxon>
        <taxon>Bacilli</taxon>
        <taxon>Bacillales</taxon>
        <taxon>Paenibacillaceae</taxon>
        <taxon>Paenibacillus</taxon>
    </lineage>
</organism>
<sequence length="369" mass="41715">MTLEQLFQSNPYEMKAEDKKKMMFQEISSLTKLHRERCEPYENINKALPAQHEEGMIEDLPFLPVRLFKLAELRSVEKEAVIKTLTSSGTTSQVVSRIFLDKETSLFQTKALVTIVKSYLGNQRLPMIIVDSPNVIKDRTSFSARGAGIMGLINFGRNHFYLLNESMEINWEGLEQFLEAHKGQEILLFGFTFMVWKYFYKAALEQNKKISLGKSILIHSGGWKKLLDEAVDNETFKSRIKDQLGIERIHNFYGMVEQVGSIFMECEHGRLHTPSFADLLVRDPQTLEVLPNGEQGIIQVMSLLPRSYPGHNLLTEDLGTILGEDNCPCGRHGKSFVVHGRLPAAELRGCSDTHAFDSGGNNGNTSSQI</sequence>
<evidence type="ECO:0000313" key="2">
    <source>
        <dbReference type="EMBL" id="MBW7475054.1"/>
    </source>
</evidence>
<dbReference type="Gene3D" id="3.40.50.12780">
    <property type="entry name" value="N-terminal domain of ligase-like"/>
    <property type="match status" value="1"/>
</dbReference>
<feature type="domain" description="Acyl-protein synthetase LuxE" evidence="1">
    <location>
        <begin position="6"/>
        <end position="353"/>
    </location>
</feature>
<name>A0ABS7D536_9BACL</name>
<dbReference type="RefSeq" id="WP_219872295.1">
    <property type="nucleotide sequence ID" value="NZ_JAHZIJ010000005.1"/>
</dbReference>
<dbReference type="EMBL" id="JAHZIJ010000005">
    <property type="protein sequence ID" value="MBW7475054.1"/>
    <property type="molecule type" value="Genomic_DNA"/>
</dbReference>
<gene>
    <name evidence="2" type="ORF">K0T92_09875</name>
</gene>
<reference evidence="2 3" key="1">
    <citation type="submission" date="2021-07" db="EMBL/GenBank/DDBJ databases">
        <title>Paenibacillus radiodurans sp. nov., isolated from the southeastern edge of Tengger Desert.</title>
        <authorList>
            <person name="Zhang G."/>
        </authorList>
    </citation>
    <scope>NUCLEOTIDE SEQUENCE [LARGE SCALE GENOMIC DNA]</scope>
    <source>
        <strain evidence="2 3">DT7-4</strain>
    </source>
</reference>
<evidence type="ECO:0000259" key="1">
    <source>
        <dbReference type="Pfam" id="PF04443"/>
    </source>
</evidence>
<protein>
    <submittedName>
        <fullName evidence="2">Acyl-protein synthetase</fullName>
    </submittedName>
</protein>
<dbReference type="InterPro" id="IPR042099">
    <property type="entry name" value="ANL_N_sf"/>
</dbReference>
<accession>A0ABS7D536</accession>